<dbReference type="PANTHER" id="PTHR35175">
    <property type="entry name" value="DUF1289 DOMAIN-CONTAINING PROTEIN"/>
    <property type="match status" value="1"/>
</dbReference>
<evidence type="ECO:0000313" key="6">
    <source>
        <dbReference type="Proteomes" id="UP000236268"/>
    </source>
</evidence>
<geneLocation type="plasmid" evidence="4">
    <name>p3unnamed</name>
</geneLocation>
<dbReference type="EMBL" id="JBJLSN010000022">
    <property type="protein sequence ID" value="MFL7902685.1"/>
    <property type="molecule type" value="Genomic_DNA"/>
</dbReference>
<feature type="coiled-coil region" evidence="1">
    <location>
        <begin position="65"/>
        <end position="92"/>
    </location>
</feature>
<reference evidence="2 5" key="1">
    <citation type="journal article" date="2014" name="Genome Announc.">
        <title>Complete Genome Sequence of the Model Rhizosphere Strain Azospirillum brasilense Az39, Successfully Applied in Agriculture.</title>
        <authorList>
            <person name="Rivera D."/>
            <person name="Revale S."/>
            <person name="Molina R."/>
            <person name="Gualpa J."/>
            <person name="Puente M."/>
            <person name="Maroniche G."/>
            <person name="Paris G."/>
            <person name="Baker D."/>
            <person name="Clavijo B."/>
            <person name="McLay K."/>
            <person name="Spaepen S."/>
            <person name="Perticari A."/>
            <person name="Vazquez M."/>
            <person name="Wisniewski-Dye F."/>
            <person name="Watkins C."/>
            <person name="Martinez-Abarca F."/>
            <person name="Vanderleyden J."/>
            <person name="Cassan F."/>
        </authorList>
    </citation>
    <scope>NUCLEOTIDE SEQUENCE [LARGE SCALE GENOMIC DNA]</scope>
    <source>
        <strain evidence="2 5">Az39</strain>
        <plasmid evidence="2">AbAZ39_p2</plasmid>
    </source>
</reference>
<organism evidence="2 5">
    <name type="scientific">Azospirillum argentinense</name>
    <dbReference type="NCBI Taxonomy" id="2970906"/>
    <lineage>
        <taxon>Bacteria</taxon>
        <taxon>Pseudomonadati</taxon>
        <taxon>Pseudomonadota</taxon>
        <taxon>Alphaproteobacteria</taxon>
        <taxon>Rhodospirillales</taxon>
        <taxon>Azospirillaceae</taxon>
        <taxon>Azospirillum</taxon>
    </lineage>
</organism>
<dbReference type="EMBL" id="POWG01000005">
    <property type="protein sequence ID" value="PNQ99673.1"/>
    <property type="molecule type" value="Genomic_DNA"/>
</dbReference>
<evidence type="ECO:0000313" key="7">
    <source>
        <dbReference type="Proteomes" id="UP001628281"/>
    </source>
</evidence>
<dbReference type="OrthoDB" id="9811423at2"/>
<name>A0A060DVT7_9PROT</name>
<reference evidence="4 6" key="2">
    <citation type="submission" date="2018-01" db="EMBL/GenBank/DDBJ databases">
        <title>Whole genome sequence of Azospirillum brasilense REC3 isolated from strawberry roots.</title>
        <authorList>
            <person name="Fontana C.A."/>
            <person name="Salazar S.M."/>
            <person name="Bassi D."/>
            <person name="Puglisi E."/>
            <person name="Lovaisa N.C."/>
            <person name="Toffoli L.M."/>
            <person name="Pedraza R."/>
            <person name="Cocconcelli P.S."/>
        </authorList>
    </citation>
    <scope>NUCLEOTIDE SEQUENCE [LARGE SCALE GENOMIC DNA]</scope>
    <source>
        <strain evidence="4 6">REC3</strain>
        <plasmid evidence="4">p3unnamed</plasmid>
    </source>
</reference>
<dbReference type="Proteomes" id="UP000027186">
    <property type="component" value="Plasmid AbAZ39_p2"/>
</dbReference>
<dbReference type="Proteomes" id="UP001628281">
    <property type="component" value="Unassembled WGS sequence"/>
</dbReference>
<evidence type="ECO:0000313" key="3">
    <source>
        <dbReference type="EMBL" id="MFL7902685.1"/>
    </source>
</evidence>
<dbReference type="PANTHER" id="PTHR35175:SF2">
    <property type="entry name" value="DUF1289 DOMAIN-CONTAINING PROTEIN"/>
    <property type="match status" value="1"/>
</dbReference>
<keyword evidence="2" id="KW-0614">Plasmid</keyword>
<dbReference type="Proteomes" id="UP000236268">
    <property type="component" value="Unassembled WGS sequence"/>
</dbReference>
<dbReference type="RefSeq" id="WP_040136310.1">
    <property type="nucleotide sequence ID" value="NZ_CP007795.1"/>
</dbReference>
<sequence length="98" mass="11078">MSTHDTRNPCTKLCRYDAADRCMGCFRTRAEVRHWKRLPDETKAAINARIAARGGTVSKRDGKRAKKLDKKIHKLEAKLATLRARRSELEGSVVKAAE</sequence>
<accession>A0A2K1G4G5</accession>
<dbReference type="EMBL" id="CP007795">
    <property type="protein sequence ID" value="AIB15004.1"/>
    <property type="molecule type" value="Genomic_DNA"/>
</dbReference>
<keyword evidence="7" id="KW-1185">Reference proteome</keyword>
<dbReference type="AlphaFoldDB" id="A0A060DVT7"/>
<dbReference type="KEGG" id="abq:ABAZ39_24235"/>
<geneLocation type="plasmid" evidence="2 5">
    <name>AbAZ39_p2</name>
</geneLocation>
<dbReference type="Pfam" id="PF06945">
    <property type="entry name" value="DUF1289"/>
    <property type="match status" value="1"/>
</dbReference>
<evidence type="ECO:0000313" key="5">
    <source>
        <dbReference type="Proteomes" id="UP000027186"/>
    </source>
</evidence>
<gene>
    <name evidence="2" type="ORF">ABAZ39_24235</name>
    <name evidence="3" type="ORF">ACJ41P_16245</name>
    <name evidence="4" type="ORF">C1S70_06860</name>
</gene>
<dbReference type="InterPro" id="IPR010710">
    <property type="entry name" value="DUF1289"/>
</dbReference>
<keyword evidence="1" id="KW-0175">Coiled coil</keyword>
<evidence type="ECO:0000313" key="2">
    <source>
        <dbReference type="EMBL" id="AIB15004.1"/>
    </source>
</evidence>
<evidence type="ECO:0000313" key="4">
    <source>
        <dbReference type="EMBL" id="PNQ99673.1"/>
    </source>
</evidence>
<reference evidence="3 7" key="3">
    <citation type="submission" date="2024-11" db="EMBL/GenBank/DDBJ databases">
        <title>Draft genome sequences of two bacteria associated to sugarcane roots in Colombia.</title>
        <authorList>
            <person name="Pardo-Diaz S."/>
            <person name="Masmela-Mendoza J."/>
            <person name="Delgadillo-Duran P."/>
            <person name="Bautista E.J."/>
            <person name="Rojas-Tapias D.F."/>
        </authorList>
    </citation>
    <scope>NUCLEOTIDE SEQUENCE [LARGE SCALE GENOMIC DNA]</scope>
    <source>
        <strain evidence="3 7">Ap18</strain>
    </source>
</reference>
<proteinExistence type="predicted"/>
<accession>A0A060DVT7</accession>
<evidence type="ECO:0000256" key="1">
    <source>
        <dbReference type="SAM" id="Coils"/>
    </source>
</evidence>
<protein>
    <submittedName>
        <fullName evidence="3">DUF1289 domain-containing protein</fullName>
    </submittedName>
</protein>